<keyword evidence="2" id="KW-0496">Mitochondrion</keyword>
<keyword evidence="1" id="KW-0812">Transmembrane</keyword>
<feature type="transmembrane region" description="Helical" evidence="1">
    <location>
        <begin position="56"/>
        <end position="78"/>
    </location>
</feature>
<protein>
    <submittedName>
        <fullName evidence="2">NADH dehydrogenase subunit 4L</fullName>
    </submittedName>
</protein>
<reference evidence="2" key="1">
    <citation type="journal article" date="2017" name="Zool. J. Linn. Soc.">
        <title>Molecular phylogeny, frequent parallel evolution and new system of Japanese clausiliid land snails (Gastropoda: Stylommatophora).</title>
        <authorList>
            <person name="Motochin R."/>
            <person name="Wang M."/>
            <person name="Ueshima R."/>
        </authorList>
    </citation>
    <scope>NUCLEOTIDE SEQUENCE</scope>
    <source>
        <strain evidence="2">T348</strain>
        <tissue evidence="2">Muscle</tissue>
    </source>
</reference>
<dbReference type="EMBL" id="LC172142">
    <property type="protein sequence ID" value="BBA10802.1"/>
    <property type="molecule type" value="Genomic_DNA"/>
</dbReference>
<evidence type="ECO:0000313" key="2">
    <source>
        <dbReference type="EMBL" id="BBA10802.1"/>
    </source>
</evidence>
<dbReference type="AlphaFoldDB" id="A0A224AAX7"/>
<feature type="transmembrane region" description="Helical" evidence="1">
    <location>
        <begin position="30"/>
        <end position="50"/>
    </location>
</feature>
<keyword evidence="1" id="KW-0472">Membrane</keyword>
<evidence type="ECO:0000256" key="1">
    <source>
        <dbReference type="SAM" id="Phobius"/>
    </source>
</evidence>
<accession>A0A224AAX7</accession>
<proteinExistence type="predicted"/>
<gene>
    <name evidence="2" type="primary">ND4L</name>
</gene>
<keyword evidence="1" id="KW-1133">Transmembrane helix</keyword>
<dbReference type="Gene3D" id="1.10.287.3510">
    <property type="match status" value="1"/>
</dbReference>
<geneLocation type="mitochondrion" evidence="2"/>
<feature type="transmembrane region" description="Helical" evidence="1">
    <location>
        <begin position="6"/>
        <end position="25"/>
    </location>
</feature>
<sequence length="92" mass="10535">MSFNIFLFLLMVLLTIFLFNVKMYFLVALLILEALMLSALMISMFVLGSYQYEPFMFLVLVTFAVSEAGLALSLLLTYMKTTGSDMIKPMFF</sequence>
<organism evidence="2">
    <name type="scientific">Stereophaedusa bernardii</name>
    <dbReference type="NCBI Taxonomy" id="1885729"/>
    <lineage>
        <taxon>Eukaryota</taxon>
        <taxon>Metazoa</taxon>
        <taxon>Spiralia</taxon>
        <taxon>Lophotrochozoa</taxon>
        <taxon>Mollusca</taxon>
        <taxon>Gastropoda</taxon>
        <taxon>Heterobranchia</taxon>
        <taxon>Euthyneura</taxon>
        <taxon>Panpulmonata</taxon>
        <taxon>Eupulmonata</taxon>
        <taxon>Stylommatophora</taxon>
        <taxon>Helicina</taxon>
        <taxon>Clausilioidea</taxon>
        <taxon>Clausiliidae</taxon>
        <taxon>Phaedusinae</taxon>
        <taxon>Stereophaedusa</taxon>
    </lineage>
</organism>
<name>A0A224AAX7_9EUPU</name>